<protein>
    <recommendedName>
        <fullName evidence="3">ATP-grasp domain-containing protein</fullName>
    </recommendedName>
</protein>
<dbReference type="AlphaFoldDB" id="A0A7Y6EI49"/>
<organism evidence="1 2">
    <name type="scientific">Sphingomonas zeae</name>
    <dbReference type="NCBI Taxonomy" id="1646122"/>
    <lineage>
        <taxon>Bacteria</taxon>
        <taxon>Pseudomonadati</taxon>
        <taxon>Pseudomonadota</taxon>
        <taxon>Alphaproteobacteria</taxon>
        <taxon>Sphingomonadales</taxon>
        <taxon>Sphingomonadaceae</taxon>
        <taxon>Sphingomonas</taxon>
    </lineage>
</organism>
<proteinExistence type="predicted"/>
<dbReference type="Proteomes" id="UP000536441">
    <property type="component" value="Unassembled WGS sequence"/>
</dbReference>
<dbReference type="Pfam" id="PF14305">
    <property type="entry name" value="ATPgrasp_TupA"/>
    <property type="match status" value="1"/>
</dbReference>
<dbReference type="SUPFAM" id="SSF56059">
    <property type="entry name" value="Glutathione synthetase ATP-binding domain-like"/>
    <property type="match status" value="1"/>
</dbReference>
<accession>A0A7Y6EI49</accession>
<comment type="caution">
    <text evidence="1">The sequence shown here is derived from an EMBL/GenBank/DDBJ whole genome shotgun (WGS) entry which is preliminary data.</text>
</comment>
<name>A0A7Y6EI49_9SPHN</name>
<dbReference type="InterPro" id="IPR029465">
    <property type="entry name" value="ATPgrasp_TupA"/>
</dbReference>
<sequence>MRREAALPMTRAFNHLIAGTHFARRFGRWPLPAEAPGALINDVIFDRMIDTRWSELHRTFIDKETAKIEAKQRYPELGVPETLMVIPFETVESVDHLFRLLQPFIGTDAVAKPTHASGGVTFLRDLTEPSELRALHDLASRDYATLLREMQYAGLERKIIVEAMIPTHGSVPDDYKFHCIHGEPLICQIDHARFGESWSRLFRVPDFTPMDVTDGLRPPAGFAPAARDRRDRMVAAARALSAPFAFVRVDLYDGRDAIYFGELTFTPAASLGIAPSAAGVHEENPTHRIYSRILMDALASGGAGT</sequence>
<dbReference type="EMBL" id="JABMCH010000064">
    <property type="protein sequence ID" value="NUU47752.1"/>
    <property type="molecule type" value="Genomic_DNA"/>
</dbReference>
<gene>
    <name evidence="1" type="ORF">HP438_12285</name>
</gene>
<evidence type="ECO:0000313" key="2">
    <source>
        <dbReference type="Proteomes" id="UP000536441"/>
    </source>
</evidence>
<keyword evidence="2" id="KW-1185">Reference proteome</keyword>
<dbReference type="RefSeq" id="WP_175312316.1">
    <property type="nucleotide sequence ID" value="NZ_CBCRYR010000032.1"/>
</dbReference>
<reference evidence="1 2" key="1">
    <citation type="submission" date="2020-05" db="EMBL/GenBank/DDBJ databases">
        <title>Genome Sequencing of Type Strains.</title>
        <authorList>
            <person name="Lemaire J.F."/>
            <person name="Inderbitzin P."/>
            <person name="Gregorio O.A."/>
            <person name="Collins S.B."/>
            <person name="Wespe N."/>
            <person name="Knight-Connoni V."/>
        </authorList>
    </citation>
    <scope>NUCLEOTIDE SEQUENCE [LARGE SCALE GENOMIC DNA]</scope>
    <source>
        <strain evidence="1 2">DSM 100049</strain>
    </source>
</reference>
<evidence type="ECO:0000313" key="1">
    <source>
        <dbReference type="EMBL" id="NUU47752.1"/>
    </source>
</evidence>
<evidence type="ECO:0008006" key="3">
    <source>
        <dbReference type="Google" id="ProtNLM"/>
    </source>
</evidence>